<keyword evidence="5 6" id="KW-0472">Membrane</keyword>
<evidence type="ECO:0000259" key="7">
    <source>
        <dbReference type="Pfam" id="PF00482"/>
    </source>
</evidence>
<dbReference type="GO" id="GO:0005886">
    <property type="term" value="C:plasma membrane"/>
    <property type="evidence" value="ECO:0007669"/>
    <property type="project" value="UniProtKB-SubCell"/>
</dbReference>
<dbReference type="RefSeq" id="WP_048730761.1">
    <property type="nucleotide sequence ID" value="NZ_CP083171.1"/>
</dbReference>
<feature type="domain" description="Type II secretion system protein GspF" evidence="7">
    <location>
        <begin position="62"/>
        <end position="195"/>
    </location>
</feature>
<reference evidence="8 9" key="1">
    <citation type="submission" date="2017-07" db="EMBL/GenBank/DDBJ databases">
        <title>A comparative genomics approach to explaining the enigmatic role of Gardnerella vaginalis in the vaginal microbiome.</title>
        <authorList>
            <person name="Vancuren S.J."/>
            <person name="Hill J.E."/>
        </authorList>
    </citation>
    <scope>NUCLEOTIDE SEQUENCE [LARGE SCALE GENOMIC DNA]</scope>
    <source>
        <strain evidence="8 9">WP023</strain>
    </source>
</reference>
<evidence type="ECO:0000256" key="5">
    <source>
        <dbReference type="ARBA" id="ARBA00023136"/>
    </source>
</evidence>
<dbReference type="Proteomes" id="UP000258379">
    <property type="component" value="Unassembled WGS sequence"/>
</dbReference>
<sequence length="205" mass="23036">MFKAIIVWIILVAYIVTLCKFFTRQMILNPCYERACKPAISMRDNYDFRRNKVEDIDPILGLQMMIVALKSGVAITRALDAVGSSIPGGKGIWLRNVSKALLSGDTWIEAWSAPYVCFDKKDKNPSASFVLSMWLRQSLRESWSCGSSPVPVLIAILQNYEQSMRNVAKKESSRLSVRLLLPVGLCFLPAFIFVGILPTVSAFMY</sequence>
<evidence type="ECO:0000256" key="2">
    <source>
        <dbReference type="ARBA" id="ARBA00022475"/>
    </source>
</evidence>
<feature type="transmembrane region" description="Helical" evidence="6">
    <location>
        <begin position="179"/>
        <end position="204"/>
    </location>
</feature>
<evidence type="ECO:0000256" key="6">
    <source>
        <dbReference type="SAM" id="Phobius"/>
    </source>
</evidence>
<evidence type="ECO:0000256" key="3">
    <source>
        <dbReference type="ARBA" id="ARBA00022692"/>
    </source>
</evidence>
<evidence type="ECO:0000313" key="8">
    <source>
        <dbReference type="EMBL" id="RFT30524.1"/>
    </source>
</evidence>
<feature type="transmembrane region" description="Helical" evidence="6">
    <location>
        <begin position="6"/>
        <end position="23"/>
    </location>
</feature>
<keyword evidence="3 6" id="KW-0812">Transmembrane</keyword>
<keyword evidence="4 6" id="KW-1133">Transmembrane helix</keyword>
<proteinExistence type="predicted"/>
<dbReference type="InterPro" id="IPR018076">
    <property type="entry name" value="T2SS_GspF_dom"/>
</dbReference>
<dbReference type="AlphaFoldDB" id="A0A2I1PLX8"/>
<keyword evidence="2" id="KW-1003">Cell membrane</keyword>
<name>A0A2I1PLX8_GARVA</name>
<dbReference type="Pfam" id="PF00482">
    <property type="entry name" value="T2SSF"/>
    <property type="match status" value="1"/>
</dbReference>
<dbReference type="EMBL" id="NNRU01000001">
    <property type="protein sequence ID" value="RFT30524.1"/>
    <property type="molecule type" value="Genomic_DNA"/>
</dbReference>
<comment type="subcellular location">
    <subcellularLocation>
        <location evidence="1">Cell membrane</location>
        <topology evidence="1">Multi-pass membrane protein</topology>
    </subcellularLocation>
</comment>
<comment type="caution">
    <text evidence="8">The sequence shown here is derived from an EMBL/GenBank/DDBJ whole genome shotgun (WGS) entry which is preliminary data.</text>
</comment>
<evidence type="ECO:0000256" key="1">
    <source>
        <dbReference type="ARBA" id="ARBA00004651"/>
    </source>
</evidence>
<protein>
    <submittedName>
        <fullName evidence="8">Pilus assembly protein</fullName>
    </submittedName>
</protein>
<evidence type="ECO:0000256" key="4">
    <source>
        <dbReference type="ARBA" id="ARBA00022989"/>
    </source>
</evidence>
<evidence type="ECO:0000313" key="9">
    <source>
        <dbReference type="Proteomes" id="UP000258379"/>
    </source>
</evidence>
<organism evidence="8 9">
    <name type="scientific">Gardnerella vaginalis</name>
    <dbReference type="NCBI Taxonomy" id="2702"/>
    <lineage>
        <taxon>Bacteria</taxon>
        <taxon>Bacillati</taxon>
        <taxon>Actinomycetota</taxon>
        <taxon>Actinomycetes</taxon>
        <taxon>Bifidobacteriales</taxon>
        <taxon>Bifidobacteriaceae</taxon>
        <taxon>Gardnerella</taxon>
    </lineage>
</organism>
<gene>
    <name evidence="8" type="ORF">CG405_01070</name>
</gene>
<accession>A0A2I1PLX8</accession>